<evidence type="ECO:0000256" key="2">
    <source>
        <dbReference type="PIRSR" id="PIRSR637359-1"/>
    </source>
</evidence>
<evidence type="ECO:0000256" key="3">
    <source>
        <dbReference type="PIRSR" id="PIRSR637359-2"/>
    </source>
</evidence>
<gene>
    <name evidence="6" type="ORF">CHYS00102_LOCUS9070</name>
</gene>
<dbReference type="GO" id="GO:0008146">
    <property type="term" value="F:sulfotransferase activity"/>
    <property type="evidence" value="ECO:0007669"/>
    <property type="project" value="InterPro"/>
</dbReference>
<keyword evidence="1" id="KW-0808">Transferase</keyword>
<protein>
    <recommendedName>
        <fullName evidence="7">Sulfotransferase domain-containing protein</fullName>
    </recommendedName>
</protein>
<dbReference type="EMBL" id="HBFR01012578">
    <property type="protein sequence ID" value="CAD8881882.1"/>
    <property type="molecule type" value="Transcribed_RNA"/>
</dbReference>
<dbReference type="InterPro" id="IPR027417">
    <property type="entry name" value="P-loop_NTPase"/>
</dbReference>
<sequence length="582" mass="65091">MSSLLSGDRRCRKKDEVSKSPPKSPRLRDRATSRRAPRHPVFSWRCTFLAFALSLCVAGLLAIRRFGSPTADSLEEEYRKEGDEFPGHANEPTEIRSDFATEYAHIRPDFLGVVIDERRPWTLPSEKLYDLYSPAEVRNVSFWSGLVEAGAGKAYEDGATDSVAQWGPCYGGGEADNVDWNGAILQNEAKAGKDAAVHIDYPKSGKSKDAEVAGKCRPGFLIIGAGKCGTSSLYHYLTGHPRALLATEKQIHYFKYYLYRGMGWYLNHFPTTEFFLSSGALITGEASPGYLPYPDVAYKIKKTLPDAKILMMAREPLDRAWSSYNYNYVQPALKMLRIGRKGIPAGRSEEYYRKYHIFSFEELVRAELDMLAECLRPGGRAEIFSKQNYKWAQPEVKRRKKLGLPPLVALHYSCYSGKRISASVPAAQWSALVAANPNKFLAVPNTMVVQALVGRGLYALQAEWYYVADARGDGIVMVCSEDLRERPLEALNNVTASLGLPAFNYSDVVEKGMYNVAEHTGYDTATPWSHKEGGREGGHDTVEEGAHESKIPLSPGTLKELKDMFNDHNSRLFHLVGHRCNW</sequence>
<dbReference type="Gene3D" id="3.40.50.300">
    <property type="entry name" value="P-loop containing nucleotide triphosphate hydrolases"/>
    <property type="match status" value="1"/>
</dbReference>
<evidence type="ECO:0000256" key="4">
    <source>
        <dbReference type="SAM" id="MobiDB-lite"/>
    </source>
</evidence>
<accession>A0A7S1BC18</accession>
<evidence type="ECO:0000313" key="6">
    <source>
        <dbReference type="EMBL" id="CAD8881882.1"/>
    </source>
</evidence>
<proteinExistence type="predicted"/>
<feature type="compositionally biased region" description="Basic and acidic residues" evidence="4">
    <location>
        <begin position="7"/>
        <end position="18"/>
    </location>
</feature>
<dbReference type="AlphaFoldDB" id="A0A7S1BC18"/>
<dbReference type="PANTHER" id="PTHR10605">
    <property type="entry name" value="HEPARAN SULFATE SULFOTRANSFERASE"/>
    <property type="match status" value="1"/>
</dbReference>
<feature type="transmembrane region" description="Helical" evidence="5">
    <location>
        <begin position="42"/>
        <end position="63"/>
    </location>
</feature>
<evidence type="ECO:0000256" key="1">
    <source>
        <dbReference type="ARBA" id="ARBA00022679"/>
    </source>
</evidence>
<feature type="region of interest" description="Disordered" evidence="4">
    <location>
        <begin position="1"/>
        <end position="33"/>
    </location>
</feature>
<reference evidence="6" key="1">
    <citation type="submission" date="2021-01" db="EMBL/GenBank/DDBJ databases">
        <authorList>
            <person name="Corre E."/>
            <person name="Pelletier E."/>
            <person name="Niang G."/>
            <person name="Scheremetjew M."/>
            <person name="Finn R."/>
            <person name="Kale V."/>
            <person name="Holt S."/>
            <person name="Cochrane G."/>
            <person name="Meng A."/>
            <person name="Brown T."/>
            <person name="Cohen L."/>
        </authorList>
    </citation>
    <scope>NUCLEOTIDE SEQUENCE</scope>
    <source>
        <strain evidence="6">308</strain>
    </source>
</reference>
<dbReference type="PANTHER" id="PTHR10605:SF56">
    <property type="entry name" value="BIFUNCTIONAL HEPARAN SULFATE N-DEACETYLASE_N-SULFOTRANSFERASE"/>
    <property type="match status" value="1"/>
</dbReference>
<name>A0A7S1BC18_9STRA</name>
<dbReference type="InterPro" id="IPR037359">
    <property type="entry name" value="NST/OST"/>
</dbReference>
<keyword evidence="5" id="KW-0812">Transmembrane</keyword>
<evidence type="ECO:0000256" key="5">
    <source>
        <dbReference type="SAM" id="Phobius"/>
    </source>
</evidence>
<feature type="binding site" evidence="3">
    <location>
        <position position="314"/>
    </location>
    <ligand>
        <name>3'-phosphoadenylyl sulfate</name>
        <dbReference type="ChEBI" id="CHEBI:58339"/>
    </ligand>
</feature>
<dbReference type="SUPFAM" id="SSF52540">
    <property type="entry name" value="P-loop containing nucleoside triphosphate hydrolases"/>
    <property type="match status" value="1"/>
</dbReference>
<feature type="compositionally biased region" description="Basic and acidic residues" evidence="4">
    <location>
        <begin position="529"/>
        <end position="550"/>
    </location>
</feature>
<keyword evidence="5" id="KW-1133">Transmembrane helix</keyword>
<organism evidence="6">
    <name type="scientific">Corethron hystrix</name>
    <dbReference type="NCBI Taxonomy" id="216773"/>
    <lineage>
        <taxon>Eukaryota</taxon>
        <taxon>Sar</taxon>
        <taxon>Stramenopiles</taxon>
        <taxon>Ochrophyta</taxon>
        <taxon>Bacillariophyta</taxon>
        <taxon>Coscinodiscophyceae</taxon>
        <taxon>Corethrophycidae</taxon>
        <taxon>Corethrales</taxon>
        <taxon>Corethraceae</taxon>
        <taxon>Corethron</taxon>
    </lineage>
</organism>
<feature type="active site" description="For sulfotransferase activity" evidence="2">
    <location>
        <position position="227"/>
    </location>
</feature>
<evidence type="ECO:0008006" key="7">
    <source>
        <dbReference type="Google" id="ProtNLM"/>
    </source>
</evidence>
<feature type="region of interest" description="Disordered" evidence="4">
    <location>
        <begin position="525"/>
        <end position="554"/>
    </location>
</feature>
<keyword evidence="5" id="KW-0472">Membrane</keyword>
<feature type="binding site" evidence="3">
    <location>
        <position position="322"/>
    </location>
    <ligand>
        <name>3'-phosphoadenylyl sulfate</name>
        <dbReference type="ChEBI" id="CHEBI:58339"/>
    </ligand>
</feature>